<dbReference type="InterPro" id="IPR051044">
    <property type="entry name" value="MAG_DAG_Lipase"/>
</dbReference>
<reference evidence="2 3" key="1">
    <citation type="submission" date="2023-10" db="EMBL/GenBank/DDBJ databases">
        <authorList>
            <person name="Maclean D."/>
            <person name="Macfadyen A."/>
        </authorList>
    </citation>
    <scope>NUCLEOTIDE SEQUENCE [LARGE SCALE GENOMIC DNA]</scope>
</reference>
<proteinExistence type="predicted"/>
<dbReference type="Proteomes" id="UP001314263">
    <property type="component" value="Unassembled WGS sequence"/>
</dbReference>
<dbReference type="PANTHER" id="PTHR11614">
    <property type="entry name" value="PHOSPHOLIPASE-RELATED"/>
    <property type="match status" value="1"/>
</dbReference>
<evidence type="ECO:0000313" key="3">
    <source>
        <dbReference type="Proteomes" id="UP001314263"/>
    </source>
</evidence>
<sequence length="293" mass="33550">MEEGTFINDRGQRLYYRSYKAEAAGHKALVTLVFHHGYGCYCGFYDKDYRTLQKRGFSVFAFDAHSFGKSEPLEPAYMRSYVLSPHHLVDDVYSYVREVVQRYQDSHPGLPMVMGGVSMGGMVATLTVMREQEMWQGLMLLSPAIDVPRTLLLRVMEMLQGLVLPYFPHWRIVPSPPIHVVTEDPKLRQELLADKNIDMRPVRVRTGRMFLDGFAAIRAQEAELDLPIFAAMSPTDQACDFSALKRFLGAVKSQRKDLKVFPGAFHELLKGPEQQATLDAMTEWLLRQSRQKR</sequence>
<evidence type="ECO:0000313" key="2">
    <source>
        <dbReference type="EMBL" id="CAK0736685.1"/>
    </source>
</evidence>
<dbReference type="SUPFAM" id="SSF53474">
    <property type="entry name" value="alpha/beta-Hydrolases"/>
    <property type="match status" value="1"/>
</dbReference>
<dbReference type="Gene3D" id="3.40.50.1820">
    <property type="entry name" value="alpha/beta hydrolase"/>
    <property type="match status" value="1"/>
</dbReference>
<name>A0AAV1HVA8_9CHLO</name>
<accession>A0AAV1HVA8</accession>
<dbReference type="InterPro" id="IPR029058">
    <property type="entry name" value="AB_hydrolase_fold"/>
</dbReference>
<organism evidence="2 3">
    <name type="scientific">Coccomyxa viridis</name>
    <dbReference type="NCBI Taxonomy" id="1274662"/>
    <lineage>
        <taxon>Eukaryota</taxon>
        <taxon>Viridiplantae</taxon>
        <taxon>Chlorophyta</taxon>
        <taxon>core chlorophytes</taxon>
        <taxon>Trebouxiophyceae</taxon>
        <taxon>Trebouxiophyceae incertae sedis</taxon>
        <taxon>Coccomyxaceae</taxon>
        <taxon>Coccomyxa</taxon>
    </lineage>
</organism>
<comment type="caution">
    <text evidence="2">The sequence shown here is derived from an EMBL/GenBank/DDBJ whole genome shotgun (WGS) entry which is preliminary data.</text>
</comment>
<dbReference type="Pfam" id="PF12146">
    <property type="entry name" value="Hydrolase_4"/>
    <property type="match status" value="1"/>
</dbReference>
<keyword evidence="3" id="KW-1185">Reference proteome</keyword>
<dbReference type="AlphaFoldDB" id="A0AAV1HVA8"/>
<protein>
    <recommendedName>
        <fullName evidence="1">Serine aminopeptidase S33 domain-containing protein</fullName>
    </recommendedName>
</protein>
<dbReference type="EMBL" id="CAUYUE010000001">
    <property type="protein sequence ID" value="CAK0736685.1"/>
    <property type="molecule type" value="Genomic_DNA"/>
</dbReference>
<evidence type="ECO:0000259" key="1">
    <source>
        <dbReference type="Pfam" id="PF12146"/>
    </source>
</evidence>
<gene>
    <name evidence="2" type="ORF">CVIRNUC_000786</name>
</gene>
<dbReference type="InterPro" id="IPR022742">
    <property type="entry name" value="Hydrolase_4"/>
</dbReference>
<feature type="domain" description="Serine aminopeptidase S33" evidence="1">
    <location>
        <begin position="31"/>
        <end position="270"/>
    </location>
</feature>